<dbReference type="Proteomes" id="UP000778797">
    <property type="component" value="Unassembled WGS sequence"/>
</dbReference>
<reference evidence="1" key="2">
    <citation type="submission" date="2021-10" db="EMBL/GenBank/DDBJ databases">
        <title>Genome of Winogradskyella sp. E313.</title>
        <authorList>
            <person name="Zhou Y."/>
        </authorList>
    </citation>
    <scope>NUCLEOTIDE SEQUENCE</scope>
    <source>
        <strain evidence="1">E313</strain>
    </source>
</reference>
<keyword evidence="2" id="KW-1185">Reference proteome</keyword>
<reference evidence="1" key="1">
    <citation type="submission" date="2021-03" db="EMBL/GenBank/DDBJ databases">
        <authorList>
            <person name="Ping X."/>
        </authorList>
    </citation>
    <scope>NUCLEOTIDE SEQUENCE</scope>
    <source>
        <strain evidence="1">E313</strain>
    </source>
</reference>
<dbReference type="Gene3D" id="2.130.10.10">
    <property type="entry name" value="YVTN repeat-like/Quinoprotein amine dehydrogenase"/>
    <property type="match status" value="1"/>
</dbReference>
<dbReference type="InterPro" id="IPR011047">
    <property type="entry name" value="Quinoprotein_ADH-like_sf"/>
</dbReference>
<dbReference type="EMBL" id="JAFMPT010000004">
    <property type="protein sequence ID" value="MCC1483937.1"/>
    <property type="molecule type" value="Genomic_DNA"/>
</dbReference>
<gene>
    <name evidence="1" type="ORF">J1C55_04985</name>
</gene>
<name>A0ABS8EM58_9FLAO</name>
<evidence type="ECO:0000313" key="2">
    <source>
        <dbReference type="Proteomes" id="UP000778797"/>
    </source>
</evidence>
<dbReference type="SUPFAM" id="SSF50998">
    <property type="entry name" value="Quinoprotein alcohol dehydrogenase-like"/>
    <property type="match status" value="1"/>
</dbReference>
<comment type="caution">
    <text evidence="1">The sequence shown here is derived from an EMBL/GenBank/DDBJ whole genome shotgun (WGS) entry which is preliminary data.</text>
</comment>
<proteinExistence type="predicted"/>
<sequence length="789" mass="89169">MKKCILLIIGVLILSCSDNYNTDIKIVDLIPSNSSLIIKVNAINDFKNALEGNSILSEIDNRYTESISNILNHLNPTEDLFVTIDSSNADYNISYITKNSIGLVILDSTPNNSTKKLAQSQIYKSIINKDTLYHTLIDSLFFGSSSLELVKNSSPNYKNEALTDLLEISDSKKTVTYIYKEQPKTENTLFLNSILSNFTEYSILDFVFESNASKYNGITKSNDTLHLINNFKNTIPQEFKLAEIIPANASSIKRIAFDDYETFATNLSTIKLTPKDSVSSILNYSTEIGFIEFENQNALALYGLDSDLIFETLVSNPSIETYKTVNIFSFEDSNFFNQFLEPFISYSQTDYFFVLENFAVFSNSIESLKSIITNKLNNNTLSNSDSFKSIADDLADESSYLVYKNEEGLNALLDNTSSPFNTNVVQFIYDTNFAHINGVFKAYKKRGVANSITEDFSTILPSELIIAPQTVKNHITKAQDIVVQDVNNILYQISNNGNILWKKQLQGKILGDIQQIDIYKNGRLQLAFATTNRVYVIDRNGKDVDTFPLKFNDQITQPLSVFDYDNKKNYRLLVTQNKNLLMYDVKGKRINGFKYAKATNTISSQPKHFRIGRKDYIVFTQGKTLEVLNRQGKTRVHVNEDISFSGNAVFLYQNKFTTTNASGQLVQVDTKGKINIKPLTTDNNHSVEATSKTLVNLSNNTLHIKSRSIDLDFGEYTNPKIFYLNDKIYISTTDLQAKKVYLFDSQAKPIPNFPVYGTSAATLNNIDKNRGLELITQSDDKTIIVYKLN</sequence>
<organism evidence="1 2">
    <name type="scientific">Winogradskyella immobilis</name>
    <dbReference type="NCBI Taxonomy" id="2816852"/>
    <lineage>
        <taxon>Bacteria</taxon>
        <taxon>Pseudomonadati</taxon>
        <taxon>Bacteroidota</taxon>
        <taxon>Flavobacteriia</taxon>
        <taxon>Flavobacteriales</taxon>
        <taxon>Flavobacteriaceae</taxon>
        <taxon>Winogradskyella</taxon>
    </lineage>
</organism>
<dbReference type="InterPro" id="IPR015943">
    <property type="entry name" value="WD40/YVTN_repeat-like_dom_sf"/>
</dbReference>
<accession>A0ABS8EM58</accession>
<evidence type="ECO:0000313" key="1">
    <source>
        <dbReference type="EMBL" id="MCC1483937.1"/>
    </source>
</evidence>
<dbReference type="RefSeq" id="WP_227476379.1">
    <property type="nucleotide sequence ID" value="NZ_JAFMPT010000004.1"/>
</dbReference>
<protein>
    <submittedName>
        <fullName evidence="1">Ribonuclease HII</fullName>
    </submittedName>
</protein>
<dbReference type="PROSITE" id="PS51257">
    <property type="entry name" value="PROKAR_LIPOPROTEIN"/>
    <property type="match status" value="1"/>
</dbReference>